<gene>
    <name evidence="2" type="ORF">EV665_10391</name>
</gene>
<dbReference type="AlphaFoldDB" id="A0A4R2CZT7"/>
<dbReference type="PANTHER" id="PTHR34818">
    <property type="entry name" value="PROTEIN BLI-3"/>
    <property type="match status" value="1"/>
</dbReference>
<evidence type="ECO:0000313" key="3">
    <source>
        <dbReference type="Proteomes" id="UP000295351"/>
    </source>
</evidence>
<evidence type="ECO:0000259" key="1">
    <source>
        <dbReference type="Pfam" id="PF16242"/>
    </source>
</evidence>
<comment type="caution">
    <text evidence="2">The sequence shown here is derived from an EMBL/GenBank/DDBJ whole genome shotgun (WGS) entry which is preliminary data.</text>
</comment>
<dbReference type="Proteomes" id="UP000295351">
    <property type="component" value="Unassembled WGS sequence"/>
</dbReference>
<reference evidence="2 3" key="1">
    <citation type="submission" date="2019-03" db="EMBL/GenBank/DDBJ databases">
        <title>Genomic Encyclopedia of Type Strains, Phase IV (KMG-IV): sequencing the most valuable type-strain genomes for metagenomic binning, comparative biology and taxonomic classification.</title>
        <authorList>
            <person name="Goeker M."/>
        </authorList>
    </citation>
    <scope>NUCLEOTIDE SEQUENCE [LARGE SCALE GENOMIC DNA]</scope>
    <source>
        <strain evidence="2 3">DSM 18401</strain>
    </source>
</reference>
<organism evidence="2 3">
    <name type="scientific">Shinella granuli</name>
    <dbReference type="NCBI Taxonomy" id="323621"/>
    <lineage>
        <taxon>Bacteria</taxon>
        <taxon>Pseudomonadati</taxon>
        <taxon>Pseudomonadota</taxon>
        <taxon>Alphaproteobacteria</taxon>
        <taxon>Hyphomicrobiales</taxon>
        <taxon>Rhizobiaceae</taxon>
        <taxon>Shinella</taxon>
    </lineage>
</organism>
<evidence type="ECO:0000313" key="2">
    <source>
        <dbReference type="EMBL" id="TCN46921.1"/>
    </source>
</evidence>
<dbReference type="InterPro" id="IPR012349">
    <property type="entry name" value="Split_barrel_FMN-bd"/>
</dbReference>
<dbReference type="Pfam" id="PF16242">
    <property type="entry name" value="Pyrid_ox_like"/>
    <property type="match status" value="1"/>
</dbReference>
<keyword evidence="3" id="KW-1185">Reference proteome</keyword>
<dbReference type="InterPro" id="IPR052917">
    <property type="entry name" value="Stress-Dev_Protein"/>
</dbReference>
<proteinExistence type="predicted"/>
<sequence length="178" mass="20031">MSNLTQARENPKEQLFDEIDRIHAGMLGVDGSHMHMQPMAPQLDRQTATIWFFTKTDAEIVEAISPGARAHFCVVGKDHDYHACLAGRISVRKDPIKIDEYWSSIVEAWFDHGKDDPKLTMLALEIEDAEVWASTGSKLKFGWEIAKANLNPDEEPDVGVKAHLNFSNGPADHLRHMI</sequence>
<feature type="domain" description="General stress protein FMN-binding split barrel" evidence="1">
    <location>
        <begin position="12"/>
        <end position="151"/>
    </location>
</feature>
<dbReference type="InterPro" id="IPR038725">
    <property type="entry name" value="YdaG_split_barrel_FMN-bd"/>
</dbReference>
<dbReference type="SUPFAM" id="SSF50475">
    <property type="entry name" value="FMN-binding split barrel"/>
    <property type="match status" value="1"/>
</dbReference>
<accession>A0A4R2CZT7</accession>
<protein>
    <submittedName>
        <fullName evidence="2">General stress protein 26</fullName>
    </submittedName>
</protein>
<dbReference type="EMBL" id="SLVX01000003">
    <property type="protein sequence ID" value="TCN46921.1"/>
    <property type="molecule type" value="Genomic_DNA"/>
</dbReference>
<name>A0A4R2CZT7_SHIGR</name>
<dbReference type="RefSeq" id="WP_064331126.1">
    <property type="nucleotide sequence ID" value="NZ_BAABEI010000012.1"/>
</dbReference>
<dbReference type="PANTHER" id="PTHR34818:SF1">
    <property type="entry name" value="PROTEIN BLI-3"/>
    <property type="match status" value="1"/>
</dbReference>
<dbReference type="Gene3D" id="2.30.110.10">
    <property type="entry name" value="Electron Transport, Fmn-binding Protein, Chain A"/>
    <property type="match status" value="1"/>
</dbReference>